<evidence type="ECO:0000256" key="1">
    <source>
        <dbReference type="ARBA" id="ARBA00002486"/>
    </source>
</evidence>
<reference evidence="4 5" key="1">
    <citation type="submission" date="2019-01" db="EMBL/GenBank/DDBJ databases">
        <title>Complete genome sequence of Cohnella hallensis HS21 isolated from Korean fir (Abies koreana) rhizospheric soil.</title>
        <authorList>
            <person name="Jiang L."/>
            <person name="Kang S.W."/>
            <person name="Kim S."/>
            <person name="Jung J."/>
            <person name="Kim C.Y."/>
            <person name="Kim D.H."/>
            <person name="Kim S.W."/>
            <person name="Lee J."/>
        </authorList>
    </citation>
    <scope>NUCLEOTIDE SEQUENCE [LARGE SCALE GENOMIC DNA]</scope>
    <source>
        <strain evidence="4 5">HS21</strain>
    </source>
</reference>
<keyword evidence="3" id="KW-0119">Carbohydrate metabolism</keyword>
<dbReference type="Pfam" id="PF00480">
    <property type="entry name" value="ROK"/>
    <property type="match status" value="1"/>
</dbReference>
<gene>
    <name evidence="4" type="ORF">KCTCHS21_09600</name>
</gene>
<accession>A0A3T1D0H9</accession>
<protein>
    <submittedName>
        <fullName evidence="4">Uncharacterized protein</fullName>
    </submittedName>
</protein>
<dbReference type="SUPFAM" id="SSF46785">
    <property type="entry name" value="Winged helix' DNA-binding domain"/>
    <property type="match status" value="1"/>
</dbReference>
<sequence length="415" mass="45658">MDRMKGANNRRIKSMNLSTVLQYIRNQGQISKAELAEKTHLSFTAVTNIIEKLLSYQVICTSGYDESSGGRKPLLYKLDKDRFYSVGLHLSLSRIHVAILDIEGNVYAKYETKTNGDALQTNAIIAQLISCIEEAIMQSKVSRSKILGIGMGIPGPLNPFEGVVLSPPNMKGLEGVHLKQIISDHFQLETFIEKDADLIALGEFLNGAGQGNQNVFYLDADIGIGSGLIVNSKLYHGFPYGAGEVGHGTINIDGPRCNCGNYGCLEAVASGLAIVRRAGEEIRRGADASFRDQYLQDENSVTIYTILDAANDGDQLSIQLLRESARYVSIAIGNVINLLMPEIVIIGGTLTHKYTPYFDQIKEMALSRIFSSFAHNIQIKKSELEMFSGAIGAAMHILENFFNKDLEEWPESLQL</sequence>
<dbReference type="PANTHER" id="PTHR18964:SF149">
    <property type="entry name" value="BIFUNCTIONAL UDP-N-ACETYLGLUCOSAMINE 2-EPIMERASE_N-ACETYLMANNOSAMINE KINASE"/>
    <property type="match status" value="1"/>
</dbReference>
<evidence type="ECO:0000256" key="3">
    <source>
        <dbReference type="ARBA" id="ARBA00022629"/>
    </source>
</evidence>
<proteinExistence type="inferred from homology"/>
<evidence type="ECO:0000313" key="5">
    <source>
        <dbReference type="Proteomes" id="UP000289856"/>
    </source>
</evidence>
<dbReference type="AlphaFoldDB" id="A0A3T1D0H9"/>
<dbReference type="GO" id="GO:0042732">
    <property type="term" value="P:D-xylose metabolic process"/>
    <property type="evidence" value="ECO:0007669"/>
    <property type="project" value="UniProtKB-KW"/>
</dbReference>
<comment type="similarity">
    <text evidence="2">Belongs to the ROK (NagC/XylR) family.</text>
</comment>
<dbReference type="Proteomes" id="UP000289856">
    <property type="component" value="Chromosome"/>
</dbReference>
<evidence type="ECO:0000313" key="4">
    <source>
        <dbReference type="EMBL" id="BBI31561.1"/>
    </source>
</evidence>
<evidence type="ECO:0000256" key="2">
    <source>
        <dbReference type="ARBA" id="ARBA00006479"/>
    </source>
</evidence>
<dbReference type="EMBL" id="AP019400">
    <property type="protein sequence ID" value="BBI31561.1"/>
    <property type="molecule type" value="Genomic_DNA"/>
</dbReference>
<keyword evidence="5" id="KW-1185">Reference proteome</keyword>
<dbReference type="CDD" id="cd24076">
    <property type="entry name" value="ASKHA_ATPase_ROK_BsXylR-like"/>
    <property type="match status" value="1"/>
</dbReference>
<dbReference type="InterPro" id="IPR000600">
    <property type="entry name" value="ROK"/>
</dbReference>
<comment type="function">
    <text evidence="1">Transcriptional repressor of xylose-utilizing enzymes.</text>
</comment>
<dbReference type="InterPro" id="IPR043129">
    <property type="entry name" value="ATPase_NBD"/>
</dbReference>
<dbReference type="Pfam" id="PF13412">
    <property type="entry name" value="HTH_24"/>
    <property type="match status" value="1"/>
</dbReference>
<dbReference type="Gene3D" id="3.30.420.40">
    <property type="match status" value="2"/>
</dbReference>
<dbReference type="PANTHER" id="PTHR18964">
    <property type="entry name" value="ROK (REPRESSOR, ORF, KINASE) FAMILY"/>
    <property type="match status" value="1"/>
</dbReference>
<dbReference type="Gene3D" id="1.10.10.10">
    <property type="entry name" value="Winged helix-like DNA-binding domain superfamily/Winged helix DNA-binding domain"/>
    <property type="match status" value="1"/>
</dbReference>
<organism evidence="4 5">
    <name type="scientific">Cohnella abietis</name>
    <dbReference type="NCBI Taxonomy" id="2507935"/>
    <lineage>
        <taxon>Bacteria</taxon>
        <taxon>Bacillati</taxon>
        <taxon>Bacillota</taxon>
        <taxon>Bacilli</taxon>
        <taxon>Bacillales</taxon>
        <taxon>Paenibacillaceae</taxon>
        <taxon>Cohnella</taxon>
    </lineage>
</organism>
<dbReference type="KEGG" id="cohn:KCTCHS21_09600"/>
<keyword evidence="3" id="KW-0859">Xylose metabolism</keyword>
<dbReference type="SUPFAM" id="SSF53067">
    <property type="entry name" value="Actin-like ATPase domain"/>
    <property type="match status" value="1"/>
</dbReference>
<dbReference type="InterPro" id="IPR036388">
    <property type="entry name" value="WH-like_DNA-bd_sf"/>
</dbReference>
<name>A0A3T1D0H9_9BACL</name>
<dbReference type="InterPro" id="IPR036390">
    <property type="entry name" value="WH_DNA-bd_sf"/>
</dbReference>